<comment type="similarity">
    <text evidence="1 9">Belongs to the peptidase S11 family.</text>
</comment>
<evidence type="ECO:0000256" key="2">
    <source>
        <dbReference type="ARBA" id="ARBA00022729"/>
    </source>
</evidence>
<reference evidence="13" key="1">
    <citation type="submission" date="2018-05" db="EMBL/GenBank/DDBJ databases">
        <title>Genome Sequencing of selected type strains of the family Eggerthellaceae.</title>
        <authorList>
            <person name="Danylec N."/>
            <person name="Stoll D.A."/>
            <person name="Doetsch A."/>
            <person name="Huch M."/>
        </authorList>
    </citation>
    <scope>NUCLEOTIDE SEQUENCE [LARGE SCALE GENOMIC DNA]</scope>
    <source>
        <strain evidence="13">DSM 16106</strain>
    </source>
</reference>
<feature type="active site" description="Acyl-ester intermediate" evidence="7">
    <location>
        <position position="93"/>
    </location>
</feature>
<dbReference type="InterPro" id="IPR001967">
    <property type="entry name" value="Peptidase_S11_N"/>
</dbReference>
<keyword evidence="3" id="KW-0378">Hydrolase</keyword>
<dbReference type="GO" id="GO:0009252">
    <property type="term" value="P:peptidoglycan biosynthetic process"/>
    <property type="evidence" value="ECO:0007669"/>
    <property type="project" value="UniProtKB-KW"/>
</dbReference>
<dbReference type="Pfam" id="PF00768">
    <property type="entry name" value="Peptidase_S11"/>
    <property type="match status" value="1"/>
</dbReference>
<feature type="active site" description="Proton acceptor" evidence="7">
    <location>
        <position position="96"/>
    </location>
</feature>
<evidence type="ECO:0000313" key="12">
    <source>
        <dbReference type="EMBL" id="RNL48316.1"/>
    </source>
</evidence>
<name>A0A3N0BJ38_9ACTN</name>
<evidence type="ECO:0000256" key="7">
    <source>
        <dbReference type="PIRSR" id="PIRSR618044-1"/>
    </source>
</evidence>
<sequence>MTSTVQHIAQNGRTRILACALALLLAFASAAAFPAAAAADVRKADIVYGQTVDARGLSVAQSPNIDAEYAIVMDSEGTVYFERNASSPTQIASITKIMTAVVALDGVSNGIVSLDTPITVSATAAAAGESSAGLQEGDVMSLRTALTALLVPSGNDAAVAIAETVGAALQSNGTASGDTAQSAFVAQMNAKAAELGCTDSVYENPHGLDFDAYAGNLHSTAADVAKVVQYAMKNETFRTDVSQGDTVIQVTRGGSKADISLETTDGFLDIYEYAIGVKTGFTALAGFSFAGAANNGEKELYAIVVNSSSEPQRFRDAQALCEWVYQHEVKYPLAHSKQTATMNGAEVPVIAEVAHEGWIDKTVKATLADPAASATIFDLNGNVSQSLSFDQLTTDVRAGDKVGTITFKQRNAEIATMDLVACEDVAAPNFFESVGIWWDRLFRGFSGQSTVAQSVTINETPLVVDKTAPAA</sequence>
<dbReference type="PANTHER" id="PTHR21581">
    <property type="entry name" value="D-ALANYL-D-ALANINE CARBOXYPEPTIDASE"/>
    <property type="match status" value="1"/>
</dbReference>
<dbReference type="EMBL" id="QICD01000002">
    <property type="protein sequence ID" value="RNL48316.1"/>
    <property type="molecule type" value="Genomic_DNA"/>
</dbReference>
<accession>A0A3N0BJ38</accession>
<feature type="chain" id="PRO_5018325616" evidence="10">
    <location>
        <begin position="39"/>
        <end position="471"/>
    </location>
</feature>
<dbReference type="PANTHER" id="PTHR21581:SF33">
    <property type="entry name" value="D-ALANYL-D-ALANINE CARBOXYPEPTIDASE DACB"/>
    <property type="match status" value="1"/>
</dbReference>
<evidence type="ECO:0000256" key="10">
    <source>
        <dbReference type="SAM" id="SignalP"/>
    </source>
</evidence>
<feature type="signal peptide" evidence="10">
    <location>
        <begin position="1"/>
        <end position="38"/>
    </location>
</feature>
<feature type="active site" evidence="7">
    <location>
        <position position="153"/>
    </location>
</feature>
<dbReference type="InterPro" id="IPR012338">
    <property type="entry name" value="Beta-lactam/transpept-like"/>
</dbReference>
<evidence type="ECO:0000313" key="13">
    <source>
        <dbReference type="Proteomes" id="UP000278632"/>
    </source>
</evidence>
<dbReference type="AlphaFoldDB" id="A0A3N0BJ38"/>
<dbReference type="InterPro" id="IPR037167">
    <property type="entry name" value="Peptidase_S11_C_sf"/>
</dbReference>
<evidence type="ECO:0000259" key="11">
    <source>
        <dbReference type="Pfam" id="PF00768"/>
    </source>
</evidence>
<dbReference type="Gene3D" id="2.60.410.10">
    <property type="entry name" value="D-Ala-D-Ala carboxypeptidase, C-terminal domain"/>
    <property type="match status" value="1"/>
</dbReference>
<feature type="binding site" evidence="8">
    <location>
        <position position="278"/>
    </location>
    <ligand>
        <name>substrate</name>
    </ligand>
</feature>
<evidence type="ECO:0000256" key="3">
    <source>
        <dbReference type="ARBA" id="ARBA00022801"/>
    </source>
</evidence>
<keyword evidence="5" id="KW-0573">Peptidoglycan synthesis</keyword>
<dbReference type="GO" id="GO:0006508">
    <property type="term" value="P:proteolysis"/>
    <property type="evidence" value="ECO:0007669"/>
    <property type="project" value="InterPro"/>
</dbReference>
<comment type="caution">
    <text evidence="12">The sequence shown here is derived from an EMBL/GenBank/DDBJ whole genome shotgun (WGS) entry which is preliminary data.</text>
</comment>
<dbReference type="Gene3D" id="3.40.710.10">
    <property type="entry name" value="DD-peptidase/beta-lactamase superfamily"/>
    <property type="match status" value="1"/>
</dbReference>
<dbReference type="RefSeq" id="WP_123191242.1">
    <property type="nucleotide sequence ID" value="NZ_QICD01000002.1"/>
</dbReference>
<evidence type="ECO:0000256" key="8">
    <source>
        <dbReference type="PIRSR" id="PIRSR618044-2"/>
    </source>
</evidence>
<keyword evidence="12" id="KW-0121">Carboxypeptidase</keyword>
<dbReference type="GO" id="GO:0009002">
    <property type="term" value="F:serine-type D-Ala-D-Ala carboxypeptidase activity"/>
    <property type="evidence" value="ECO:0007669"/>
    <property type="project" value="InterPro"/>
</dbReference>
<keyword evidence="13" id="KW-1185">Reference proteome</keyword>
<proteinExistence type="inferred from homology"/>
<evidence type="ECO:0000256" key="9">
    <source>
        <dbReference type="RuleBase" id="RU004016"/>
    </source>
</evidence>
<dbReference type="SUPFAM" id="SSF56601">
    <property type="entry name" value="beta-lactamase/transpeptidase-like"/>
    <property type="match status" value="1"/>
</dbReference>
<gene>
    <name evidence="12" type="ORF">DMP08_01480</name>
</gene>
<organism evidence="12 13">
    <name type="scientific">Paraeggerthella hongkongensis</name>
    <dbReference type="NCBI Taxonomy" id="230658"/>
    <lineage>
        <taxon>Bacteria</taxon>
        <taxon>Bacillati</taxon>
        <taxon>Actinomycetota</taxon>
        <taxon>Coriobacteriia</taxon>
        <taxon>Eggerthellales</taxon>
        <taxon>Eggerthellaceae</taxon>
        <taxon>Paraeggerthella</taxon>
    </lineage>
</organism>
<keyword evidence="2 10" id="KW-0732">Signal</keyword>
<keyword evidence="6" id="KW-0961">Cell wall biogenesis/degradation</keyword>
<evidence type="ECO:0000256" key="5">
    <source>
        <dbReference type="ARBA" id="ARBA00022984"/>
    </source>
</evidence>
<keyword evidence="12" id="KW-0645">Protease</keyword>
<evidence type="ECO:0000256" key="1">
    <source>
        <dbReference type="ARBA" id="ARBA00007164"/>
    </source>
</evidence>
<dbReference type="InterPro" id="IPR018044">
    <property type="entry name" value="Peptidase_S11"/>
</dbReference>
<dbReference type="GO" id="GO:0071555">
    <property type="term" value="P:cell wall organization"/>
    <property type="evidence" value="ECO:0007669"/>
    <property type="project" value="UniProtKB-KW"/>
</dbReference>
<protein>
    <submittedName>
        <fullName evidence="12">D-alanyl-D-alanine carboxypeptidase</fullName>
    </submittedName>
</protein>
<keyword evidence="4" id="KW-0133">Cell shape</keyword>
<dbReference type="GO" id="GO:0008360">
    <property type="term" value="P:regulation of cell shape"/>
    <property type="evidence" value="ECO:0007669"/>
    <property type="project" value="UniProtKB-KW"/>
</dbReference>
<dbReference type="OrthoDB" id="3530815at2"/>
<evidence type="ECO:0000256" key="6">
    <source>
        <dbReference type="ARBA" id="ARBA00023316"/>
    </source>
</evidence>
<dbReference type="PRINTS" id="PR00725">
    <property type="entry name" value="DADACBPTASE1"/>
</dbReference>
<evidence type="ECO:0000256" key="4">
    <source>
        <dbReference type="ARBA" id="ARBA00022960"/>
    </source>
</evidence>
<dbReference type="Proteomes" id="UP000278632">
    <property type="component" value="Unassembled WGS sequence"/>
</dbReference>
<feature type="domain" description="Peptidase S11 D-alanyl-D-alanine carboxypeptidase A N-terminal" evidence="11">
    <location>
        <begin position="60"/>
        <end position="308"/>
    </location>
</feature>